<evidence type="ECO:0000256" key="13">
    <source>
        <dbReference type="ARBA" id="ARBA00048523"/>
    </source>
</evidence>
<dbReference type="PANTHER" id="PTHR43344:SF2">
    <property type="entry name" value="PHOSPHOSERINE PHOSPHATASE"/>
    <property type="match status" value="1"/>
</dbReference>
<dbReference type="InterPro" id="IPR004469">
    <property type="entry name" value="PSP"/>
</dbReference>
<comment type="pathway">
    <text evidence="2">Amino-acid biosynthesis; L-serine biosynthesis; L-serine from 3-phospho-D-glycerate: step 3/3.</text>
</comment>
<dbReference type="CDD" id="cd07500">
    <property type="entry name" value="HAD_PSP"/>
    <property type="match status" value="1"/>
</dbReference>
<dbReference type="RefSeq" id="WP_408623983.1">
    <property type="nucleotide sequence ID" value="NZ_JBEQCT010000005.1"/>
</dbReference>
<evidence type="ECO:0000256" key="10">
    <source>
        <dbReference type="ARBA" id="ARBA00023299"/>
    </source>
</evidence>
<dbReference type="InterPro" id="IPR036412">
    <property type="entry name" value="HAD-like_sf"/>
</dbReference>
<comment type="catalytic activity">
    <reaction evidence="12">
        <text>O-phospho-L-serine + H2O = L-serine + phosphate</text>
        <dbReference type="Rhea" id="RHEA:21208"/>
        <dbReference type="ChEBI" id="CHEBI:15377"/>
        <dbReference type="ChEBI" id="CHEBI:33384"/>
        <dbReference type="ChEBI" id="CHEBI:43474"/>
        <dbReference type="ChEBI" id="CHEBI:57524"/>
        <dbReference type="EC" id="3.1.3.3"/>
    </reaction>
</comment>
<comment type="similarity">
    <text evidence="3">Belongs to the HAD-like hydrolase superfamily. SerB family.</text>
</comment>
<keyword evidence="7" id="KW-0479">Metal-binding</keyword>
<evidence type="ECO:0000313" key="14">
    <source>
        <dbReference type="EMBL" id="MFM2485736.1"/>
    </source>
</evidence>
<dbReference type="InterPro" id="IPR050582">
    <property type="entry name" value="HAD-like_SerB"/>
</dbReference>
<dbReference type="NCBIfam" id="TIGR00338">
    <property type="entry name" value="serB"/>
    <property type="match status" value="1"/>
</dbReference>
<evidence type="ECO:0000256" key="1">
    <source>
        <dbReference type="ARBA" id="ARBA00001946"/>
    </source>
</evidence>
<evidence type="ECO:0000256" key="3">
    <source>
        <dbReference type="ARBA" id="ARBA00009184"/>
    </source>
</evidence>
<dbReference type="PANTHER" id="PTHR43344">
    <property type="entry name" value="PHOSPHOSERINE PHOSPHATASE"/>
    <property type="match status" value="1"/>
</dbReference>
<name>A0ABW9GAF8_9GAMM</name>
<organism evidence="14 15">
    <name type="scientific">Celerinatantimonas yamalensis</name>
    <dbReference type="NCBI Taxonomy" id="559956"/>
    <lineage>
        <taxon>Bacteria</taxon>
        <taxon>Pseudomonadati</taxon>
        <taxon>Pseudomonadota</taxon>
        <taxon>Gammaproteobacteria</taxon>
        <taxon>Celerinatantimonadaceae</taxon>
        <taxon>Celerinatantimonas</taxon>
    </lineage>
</organism>
<protein>
    <recommendedName>
        <fullName evidence="5">Phosphoserine phosphatase</fullName>
        <ecNumber evidence="4">3.1.3.3</ecNumber>
    </recommendedName>
    <alternativeName>
        <fullName evidence="11">O-phosphoserine phosphohydrolase</fullName>
    </alternativeName>
</protein>
<evidence type="ECO:0000256" key="11">
    <source>
        <dbReference type="ARBA" id="ARBA00031693"/>
    </source>
</evidence>
<keyword evidence="10" id="KW-0718">Serine biosynthesis</keyword>
<evidence type="ECO:0000256" key="7">
    <source>
        <dbReference type="ARBA" id="ARBA00022723"/>
    </source>
</evidence>
<dbReference type="SFLD" id="SFLDG01136">
    <property type="entry name" value="C1.6:_Phosphoserine_Phosphatas"/>
    <property type="match status" value="1"/>
</dbReference>
<dbReference type="SFLD" id="SFLDG01137">
    <property type="entry name" value="C1.6.1:_Phosphoserine_Phosphat"/>
    <property type="match status" value="1"/>
</dbReference>
<evidence type="ECO:0000256" key="5">
    <source>
        <dbReference type="ARBA" id="ARBA00015196"/>
    </source>
</evidence>
<dbReference type="Gene3D" id="3.40.50.1000">
    <property type="entry name" value="HAD superfamily/HAD-like"/>
    <property type="match status" value="1"/>
</dbReference>
<accession>A0ABW9GAF8</accession>
<evidence type="ECO:0000313" key="15">
    <source>
        <dbReference type="Proteomes" id="UP001629953"/>
    </source>
</evidence>
<dbReference type="EC" id="3.1.3.3" evidence="4"/>
<sequence>MTSNPIFSQLTHLSCWPSSSVAVESDGQLQPAHHEGRLTYVVGWSYDKADIEQLWQWMYQTGERWIIYPTQTLLGRVIQVFASTLAMDVLKQRLSQSSFNFDALICDHIPSLNRPGMLVMDMDSTTIEIECIDEIAKLAGVGEQVSAVTARAMRGELDFRQSLTHRVAQLKGAPKRILDEVASQLPLMPGCELLLSHLQVNGWKVILASGGFTYFADVLRRQLGFDQSFANQLVIDGDYLTGEVTGDIVDAAYKVNLLKTWRERYHIDPSQTMAVGDGANDLPMLAESALGVALHAKPIVQAQAKVAINHSNLEGLLFLLIAGQVISTG</sequence>
<dbReference type="NCBIfam" id="TIGR01488">
    <property type="entry name" value="HAD-SF-IB"/>
    <property type="match status" value="1"/>
</dbReference>
<dbReference type="EMBL" id="JBEQCT010000005">
    <property type="protein sequence ID" value="MFM2485736.1"/>
    <property type="molecule type" value="Genomic_DNA"/>
</dbReference>
<keyword evidence="6" id="KW-0028">Amino-acid biosynthesis</keyword>
<keyword evidence="15" id="KW-1185">Reference proteome</keyword>
<dbReference type="SFLD" id="SFLDS00003">
    <property type="entry name" value="Haloacid_Dehalogenase"/>
    <property type="match status" value="1"/>
</dbReference>
<evidence type="ECO:0000256" key="4">
    <source>
        <dbReference type="ARBA" id="ARBA00012640"/>
    </source>
</evidence>
<dbReference type="SFLD" id="SFLDF00029">
    <property type="entry name" value="phosphoserine_phosphatase"/>
    <property type="match status" value="1"/>
</dbReference>
<evidence type="ECO:0000256" key="9">
    <source>
        <dbReference type="ARBA" id="ARBA00022842"/>
    </source>
</evidence>
<comment type="caution">
    <text evidence="14">The sequence shown here is derived from an EMBL/GenBank/DDBJ whole genome shotgun (WGS) entry which is preliminary data.</text>
</comment>
<dbReference type="InterPro" id="IPR023214">
    <property type="entry name" value="HAD_sf"/>
</dbReference>
<proteinExistence type="inferred from homology"/>
<evidence type="ECO:0000256" key="6">
    <source>
        <dbReference type="ARBA" id="ARBA00022605"/>
    </source>
</evidence>
<reference evidence="14 15" key="1">
    <citation type="journal article" date="2013" name="Int. J. Syst. Evol. Microbiol.">
        <title>Celerinatantimonas yamalensis sp. nov., a cold-adapted diazotrophic bacterium from a cold permafrost brine.</title>
        <authorList>
            <person name="Shcherbakova V."/>
            <person name="Chuvilskaya N."/>
            <person name="Rivkina E."/>
            <person name="Demidov N."/>
            <person name="Uchaeva V."/>
            <person name="Suetin S."/>
            <person name="Suzina N."/>
            <person name="Gilichinsky D."/>
        </authorList>
    </citation>
    <scope>NUCLEOTIDE SEQUENCE [LARGE SCALE GENOMIC DNA]</scope>
    <source>
        <strain evidence="14 15">C7</strain>
    </source>
</reference>
<evidence type="ECO:0000256" key="8">
    <source>
        <dbReference type="ARBA" id="ARBA00022801"/>
    </source>
</evidence>
<dbReference type="Pfam" id="PF00702">
    <property type="entry name" value="Hydrolase"/>
    <property type="match status" value="1"/>
</dbReference>
<keyword evidence="8 14" id="KW-0378">Hydrolase</keyword>
<comment type="cofactor">
    <cofactor evidence="1">
        <name>Mg(2+)</name>
        <dbReference type="ChEBI" id="CHEBI:18420"/>
    </cofactor>
</comment>
<keyword evidence="9" id="KW-0460">Magnesium</keyword>
<evidence type="ECO:0000256" key="12">
    <source>
        <dbReference type="ARBA" id="ARBA00048138"/>
    </source>
</evidence>
<gene>
    <name evidence="14" type="primary">serB</name>
    <name evidence="14" type="ORF">ABUE30_11825</name>
</gene>
<dbReference type="Proteomes" id="UP001629953">
    <property type="component" value="Unassembled WGS sequence"/>
</dbReference>
<comment type="catalytic activity">
    <reaction evidence="13">
        <text>O-phospho-D-serine + H2O = D-serine + phosphate</text>
        <dbReference type="Rhea" id="RHEA:24873"/>
        <dbReference type="ChEBI" id="CHEBI:15377"/>
        <dbReference type="ChEBI" id="CHEBI:35247"/>
        <dbReference type="ChEBI" id="CHEBI:43474"/>
        <dbReference type="ChEBI" id="CHEBI:58680"/>
        <dbReference type="EC" id="3.1.3.3"/>
    </reaction>
</comment>
<evidence type="ECO:0000256" key="2">
    <source>
        <dbReference type="ARBA" id="ARBA00005135"/>
    </source>
</evidence>
<dbReference type="SUPFAM" id="SSF56784">
    <property type="entry name" value="HAD-like"/>
    <property type="match status" value="1"/>
</dbReference>
<dbReference type="GO" id="GO:0016787">
    <property type="term" value="F:hydrolase activity"/>
    <property type="evidence" value="ECO:0007669"/>
    <property type="project" value="UniProtKB-KW"/>
</dbReference>